<evidence type="ECO:0000313" key="3">
    <source>
        <dbReference type="Proteomes" id="UP000255425"/>
    </source>
</evidence>
<dbReference type="GeneID" id="63936420"/>
<dbReference type="RefSeq" id="WP_115313334.1">
    <property type="nucleotide sequence ID" value="NZ_CP066042.1"/>
</dbReference>
<gene>
    <name evidence="2" type="ORF">NCTC11807_01567</name>
</gene>
<evidence type="ECO:0000313" key="2">
    <source>
        <dbReference type="EMBL" id="SUM71779.1"/>
    </source>
</evidence>
<name>A0A380H3D5_9STAP</name>
<dbReference type="Pfam" id="PF08864">
    <property type="entry name" value="UPF0302"/>
    <property type="match status" value="1"/>
</dbReference>
<dbReference type="AlphaFoldDB" id="A0A380H3D5"/>
<dbReference type="EMBL" id="UHDZ01000001">
    <property type="protein sequence ID" value="SUM71779.1"/>
    <property type="molecule type" value="Genomic_DNA"/>
</dbReference>
<dbReference type="InterPro" id="IPR014957">
    <property type="entry name" value="IDEAL_dom"/>
</dbReference>
<dbReference type="SMART" id="SM00914">
    <property type="entry name" value="IDEAL"/>
    <property type="match status" value="1"/>
</dbReference>
<evidence type="ECO:0000259" key="1">
    <source>
        <dbReference type="SMART" id="SM00914"/>
    </source>
</evidence>
<proteinExistence type="predicted"/>
<sequence>MNESLIRMKQSFLEYILFHYRFKSRITVWVLNYLKANKEKLNLVHFVNDKISNHHTLEIAEMNANASAIQLTKANQTYINTNEIFNYIAKHTRRIDIQIHFAKDRQSEPRLDDLILSQLIHSPSYTSYIQDLYVISMNKKKQTSMIENIQDNIDLSLQMNEPDQFYQLTQILNILKLRDIHSSYEEER</sequence>
<dbReference type="InterPro" id="IPR014963">
    <property type="entry name" value="UPF0302_N"/>
</dbReference>
<protein>
    <submittedName>
        <fullName evidence="2">Cytosolic protein</fullName>
    </submittedName>
</protein>
<dbReference type="PIRSF" id="PIRSF007165">
    <property type="entry name" value="UCP007165"/>
    <property type="match status" value="1"/>
</dbReference>
<dbReference type="Proteomes" id="UP000255425">
    <property type="component" value="Unassembled WGS sequence"/>
</dbReference>
<feature type="domain" description="IDEAL" evidence="1">
    <location>
        <begin position="136"/>
        <end position="172"/>
    </location>
</feature>
<accession>A0A380H3D5</accession>
<dbReference type="Gene3D" id="3.40.1530.30">
    <property type="entry name" value="Uncharacterised family UPF0302, N-terminal domain"/>
    <property type="match status" value="1"/>
</dbReference>
<reference evidence="2 3" key="1">
    <citation type="submission" date="2018-06" db="EMBL/GenBank/DDBJ databases">
        <authorList>
            <consortium name="Pathogen Informatics"/>
            <person name="Doyle S."/>
        </authorList>
    </citation>
    <scope>NUCLEOTIDE SEQUENCE [LARGE SCALE GENOMIC DNA]</scope>
    <source>
        <strain evidence="2 3">NCTC11807</strain>
    </source>
</reference>
<keyword evidence="3" id="KW-1185">Reference proteome</keyword>
<dbReference type="InterPro" id="IPR038091">
    <property type="entry name" value="UPF0302_N_sf"/>
</dbReference>
<dbReference type="InterPro" id="IPR011188">
    <property type="entry name" value="UPF0302"/>
</dbReference>
<dbReference type="Pfam" id="PF08858">
    <property type="entry name" value="IDEAL"/>
    <property type="match status" value="1"/>
</dbReference>
<organism evidence="2 3">
    <name type="scientific">Staphylococcus saccharolyticus</name>
    <dbReference type="NCBI Taxonomy" id="33028"/>
    <lineage>
        <taxon>Bacteria</taxon>
        <taxon>Bacillati</taxon>
        <taxon>Bacillota</taxon>
        <taxon>Bacilli</taxon>
        <taxon>Bacillales</taxon>
        <taxon>Staphylococcaceae</taxon>
        <taxon>Staphylococcus</taxon>
    </lineage>
</organism>